<dbReference type="RefSeq" id="WP_165108493.1">
    <property type="nucleotide sequence ID" value="NZ_JAALAA010000001.1"/>
</dbReference>
<evidence type="ECO:0000313" key="1">
    <source>
        <dbReference type="EMBL" id="NGN91132.1"/>
    </source>
</evidence>
<evidence type="ECO:0000313" key="2">
    <source>
        <dbReference type="Proteomes" id="UP000483261"/>
    </source>
</evidence>
<sequence>MSDLDITVLDATATAHRESLRHLGWPVELFVHTEASIRHFVGRDLANRKPTMARLVA</sequence>
<dbReference type="AlphaFoldDB" id="A0A6M1QUV2"/>
<dbReference type="EMBL" id="JAALAA010000001">
    <property type="protein sequence ID" value="NGN91132.1"/>
    <property type="molecule type" value="Genomic_DNA"/>
</dbReference>
<keyword evidence="2" id="KW-1185">Reference proteome</keyword>
<name>A0A6M1QUV2_9ACTN</name>
<organism evidence="1 2">
    <name type="scientific">Nocardioides turkmenicus</name>
    <dbReference type="NCBI Taxonomy" id="2711220"/>
    <lineage>
        <taxon>Bacteria</taxon>
        <taxon>Bacillati</taxon>
        <taxon>Actinomycetota</taxon>
        <taxon>Actinomycetes</taxon>
        <taxon>Propionibacteriales</taxon>
        <taxon>Nocardioidaceae</taxon>
        <taxon>Nocardioides</taxon>
    </lineage>
</organism>
<proteinExistence type="predicted"/>
<reference evidence="1 2" key="1">
    <citation type="submission" date="2020-02" db="EMBL/GenBank/DDBJ databases">
        <title>Whole-genome analyses of novel actinobacteria.</title>
        <authorList>
            <person name="Sahin N."/>
        </authorList>
    </citation>
    <scope>NUCLEOTIDE SEQUENCE [LARGE SCALE GENOMIC DNA]</scope>
    <source>
        <strain evidence="1 2">KC13</strain>
    </source>
</reference>
<dbReference type="Proteomes" id="UP000483261">
    <property type="component" value="Unassembled WGS sequence"/>
</dbReference>
<gene>
    <name evidence="1" type="ORF">G5C66_00045</name>
</gene>
<accession>A0A6M1QUV2</accession>
<comment type="caution">
    <text evidence="1">The sequence shown here is derived from an EMBL/GenBank/DDBJ whole genome shotgun (WGS) entry which is preliminary data.</text>
</comment>
<protein>
    <submittedName>
        <fullName evidence="1">Uncharacterized protein</fullName>
    </submittedName>
</protein>